<accession>A0A816H8L9</accession>
<dbReference type="AlphaFoldDB" id="A0A816H8L9"/>
<evidence type="ECO:0000313" key="2">
    <source>
        <dbReference type="Proteomes" id="UP000663834"/>
    </source>
</evidence>
<reference evidence="1" key="1">
    <citation type="submission" date="2021-02" db="EMBL/GenBank/DDBJ databases">
        <authorList>
            <person name="Nowell W R."/>
        </authorList>
    </citation>
    <scope>NUCLEOTIDE SEQUENCE</scope>
</reference>
<proteinExistence type="predicted"/>
<dbReference type="Proteomes" id="UP000663834">
    <property type="component" value="Unassembled WGS sequence"/>
</dbReference>
<name>A0A816H8L9_9BILA</name>
<dbReference type="EMBL" id="CAJNOW010021472">
    <property type="protein sequence ID" value="CAF1684412.1"/>
    <property type="molecule type" value="Genomic_DNA"/>
</dbReference>
<evidence type="ECO:0000313" key="1">
    <source>
        <dbReference type="EMBL" id="CAF1684412.1"/>
    </source>
</evidence>
<gene>
    <name evidence="1" type="ORF">KQP761_LOCUS37945</name>
</gene>
<organism evidence="1 2">
    <name type="scientific">Rotaria magnacalcarata</name>
    <dbReference type="NCBI Taxonomy" id="392030"/>
    <lineage>
        <taxon>Eukaryota</taxon>
        <taxon>Metazoa</taxon>
        <taxon>Spiralia</taxon>
        <taxon>Gnathifera</taxon>
        <taxon>Rotifera</taxon>
        <taxon>Eurotatoria</taxon>
        <taxon>Bdelloidea</taxon>
        <taxon>Philodinida</taxon>
        <taxon>Philodinidae</taxon>
        <taxon>Rotaria</taxon>
    </lineage>
</organism>
<sequence>MSEVKQRCQLEGCTRAASTRCYCCNKSVCTRHFTEHIEAVRAQIDPLADEINRTVEKIQGLIIDHLTKTPRAQLDQWKAGMHQLVDDIYFEKSQEMDTLIEQNKEEFADHKKHHLEMIMKIQDDVKQLVEDGDATFEQVQLVKAHPTTSTATASPQIFGFGAPAVGVFTSAPFGSASTTTTSLFSFAAPTVQASTSGFSFGSQPSFTPTLAVSTFGNKDVTIKANPRRQKN</sequence>
<protein>
    <submittedName>
        <fullName evidence="1">Uncharacterized protein</fullName>
    </submittedName>
</protein>
<dbReference type="OrthoDB" id="10061533at2759"/>
<comment type="caution">
    <text evidence="1">The sequence shown here is derived from an EMBL/GenBank/DDBJ whole genome shotgun (WGS) entry which is preliminary data.</text>
</comment>